<dbReference type="GeneID" id="64948139"/>
<feature type="compositionally biased region" description="Gly residues" evidence="1">
    <location>
        <begin position="1"/>
        <end position="14"/>
    </location>
</feature>
<evidence type="ECO:0008006" key="4">
    <source>
        <dbReference type="Google" id="ProtNLM"/>
    </source>
</evidence>
<dbReference type="InterPro" id="IPR024079">
    <property type="entry name" value="MetalloPept_cat_dom_sf"/>
</dbReference>
<sequence length="278" mass="28425">MGGRGGAGGPGPGTGARNKKGAGAGAGGSGSVGGGGGSAGSSGSGDKGTGSAGTGGVTGGGGGSGSAGGGSSISNQNATKLKISYGEGLTTAERQQQQDKFDKLPDHLKSKLFDSGMKLYVGTRADETPGWAEHAKATGAKSTDKIADGREIGSLSFYMGSRNEIFISVRHPGGSVNVYVHEMAHAVDYQIRGDGRLVSNDPDWIKLHNDHILNNPLINSYYRGGPSGKNAASGRKELFAEGFAIYNERGIIGLRGFVGSREVADMMLEVWKRYGVVK</sequence>
<feature type="region of interest" description="Disordered" evidence="1">
    <location>
        <begin position="1"/>
        <end position="73"/>
    </location>
</feature>
<dbReference type="GO" id="GO:0008237">
    <property type="term" value="F:metallopeptidase activity"/>
    <property type="evidence" value="ECO:0007669"/>
    <property type="project" value="InterPro"/>
</dbReference>
<dbReference type="Proteomes" id="UP000433256">
    <property type="component" value="Segment"/>
</dbReference>
<name>A0A6B9JDS8_9CAUD</name>
<feature type="compositionally biased region" description="Gly residues" evidence="1">
    <location>
        <begin position="22"/>
        <end position="71"/>
    </location>
</feature>
<dbReference type="RefSeq" id="YP_010064277.1">
    <property type="nucleotide sequence ID" value="NC_054815.1"/>
</dbReference>
<dbReference type="KEGG" id="vg:64948139"/>
<evidence type="ECO:0000313" key="2">
    <source>
        <dbReference type="EMBL" id="QGZ16892.1"/>
    </source>
</evidence>
<proteinExistence type="predicted"/>
<dbReference type="SUPFAM" id="SSF55486">
    <property type="entry name" value="Metalloproteases ('zincins'), catalytic domain"/>
    <property type="match status" value="1"/>
</dbReference>
<keyword evidence="3" id="KW-1185">Reference proteome</keyword>
<organism evidence="2 3">
    <name type="scientific">Mycobacterium phage Phaded</name>
    <dbReference type="NCBI Taxonomy" id="2686088"/>
    <lineage>
        <taxon>Viruses</taxon>
        <taxon>Duplodnaviria</taxon>
        <taxon>Heunggongvirae</taxon>
        <taxon>Uroviricota</taxon>
        <taxon>Caudoviricetes</taxon>
        <taxon>Pukovnikvirus</taxon>
        <taxon>Pukovnikvirus phaded</taxon>
    </lineage>
</organism>
<evidence type="ECO:0000313" key="3">
    <source>
        <dbReference type="Proteomes" id="UP000433256"/>
    </source>
</evidence>
<gene>
    <name evidence="2" type="primary">2</name>
    <name evidence="2" type="ORF">SEA_PHADED_2</name>
</gene>
<dbReference type="Gene3D" id="3.40.390.10">
    <property type="entry name" value="Collagenase (Catalytic Domain)"/>
    <property type="match status" value="1"/>
</dbReference>
<protein>
    <recommendedName>
        <fullName evidence="4">Metalloprotease</fullName>
    </recommendedName>
</protein>
<accession>A0A6B9JDS8</accession>
<reference evidence="2 3" key="1">
    <citation type="submission" date="2019-11" db="EMBL/GenBank/DDBJ databases">
        <authorList>
            <person name="Patyi J."/>
            <person name="Lenyk M."/>
            <person name="Mclean J."/>
            <person name="Esposito N."/>
            <person name="Luczkiewicz R."/>
            <person name="Johnson B.J."/>
            <person name="Curtis N."/>
            <person name="Garlena R.A."/>
            <person name="Russell D.A."/>
            <person name="Pope W.H."/>
            <person name="Jacobs-Sera D."/>
            <person name="Hatfull G.F."/>
        </authorList>
    </citation>
    <scope>NUCLEOTIDE SEQUENCE [LARGE SCALE GENOMIC DNA]</scope>
</reference>
<evidence type="ECO:0000256" key="1">
    <source>
        <dbReference type="SAM" id="MobiDB-lite"/>
    </source>
</evidence>
<dbReference type="EMBL" id="MN703408">
    <property type="protein sequence ID" value="QGZ16892.1"/>
    <property type="molecule type" value="Genomic_DNA"/>
</dbReference>